<dbReference type="EMBL" id="JACXAI010000030">
    <property type="protein sequence ID" value="MBD1382412.1"/>
    <property type="molecule type" value="Genomic_DNA"/>
</dbReference>
<dbReference type="SUPFAM" id="SSF53850">
    <property type="entry name" value="Periplasmic binding protein-like II"/>
    <property type="match status" value="1"/>
</dbReference>
<keyword evidence="3" id="KW-1185">Reference proteome</keyword>
<dbReference type="RefSeq" id="WP_191160574.1">
    <property type="nucleotide sequence ID" value="NZ_JACXAI010000030.1"/>
</dbReference>
<organism evidence="2 3">
    <name type="scientific">Metabacillus arenae</name>
    <dbReference type="NCBI Taxonomy" id="2771434"/>
    <lineage>
        <taxon>Bacteria</taxon>
        <taxon>Bacillati</taxon>
        <taxon>Bacillota</taxon>
        <taxon>Bacilli</taxon>
        <taxon>Bacillales</taxon>
        <taxon>Bacillaceae</taxon>
        <taxon>Metabacillus</taxon>
    </lineage>
</organism>
<proteinExistence type="predicted"/>
<dbReference type="PROSITE" id="PS51257">
    <property type="entry name" value="PROKAR_LIPOPROTEIN"/>
    <property type="match status" value="1"/>
</dbReference>
<dbReference type="InterPro" id="IPR050490">
    <property type="entry name" value="Bact_solute-bd_prot1"/>
</dbReference>
<accession>A0A926RZM5</accession>
<dbReference type="AlphaFoldDB" id="A0A926RZM5"/>
<reference evidence="2" key="1">
    <citation type="submission" date="2020-09" db="EMBL/GenBank/DDBJ databases">
        <title>A novel bacterium of genus Bacillus, isolated from South China Sea.</title>
        <authorList>
            <person name="Huang H."/>
            <person name="Mo K."/>
            <person name="Hu Y."/>
        </authorList>
    </citation>
    <scope>NUCLEOTIDE SEQUENCE</scope>
    <source>
        <strain evidence="2">IB182487</strain>
    </source>
</reference>
<sequence length="434" mass="48677">MLKRFMSTVLSVFIIFTIVSGCVSNSVDSNGENGSDQIELRFSWWGGEDRHKATLAAIEKYMELNPHVKIKAEYSGFDGYNQKLSTQLAGKTAPDIMQMDFYYMAEFAQKGEQFIDFYEYEKQIDISSFDEKFLKDFSEVNGKLIGLPTGINSIIFFGNKKILEKTGINLEGKYDWEKLLEEGKKINQNNPKEFLLNMGPDETSMLIAYYIQQKSGNNFIQDDYTLGFDKKLAEEAFTYMKNLWDEGVLPEVSDYVTVRGNLEQTPKWVSGDLGIVLMSASGINIFKNSNNELTPLLPPTHKGAKDSGIRTQPSQVFSVSKHSKHPEEAVKFINWMLNDEEAINILGSTRGAQPTETGREFLSSSGQLDPLVAEGVDLGLENAGMPINAISLNTEADKIYVDIVEKIGYGQITPEEGATQLVKELNEYLSDIKP</sequence>
<dbReference type="Proteomes" id="UP000626844">
    <property type="component" value="Unassembled WGS sequence"/>
</dbReference>
<feature type="signal peptide" evidence="1">
    <location>
        <begin position="1"/>
        <end position="21"/>
    </location>
</feature>
<dbReference type="Gene3D" id="3.40.190.10">
    <property type="entry name" value="Periplasmic binding protein-like II"/>
    <property type="match status" value="2"/>
</dbReference>
<protein>
    <submittedName>
        <fullName evidence="2">Sugar ABC transporter substrate-binding protein</fullName>
    </submittedName>
</protein>
<gene>
    <name evidence="2" type="ORF">IC621_19530</name>
</gene>
<dbReference type="Pfam" id="PF01547">
    <property type="entry name" value="SBP_bac_1"/>
    <property type="match status" value="1"/>
</dbReference>
<name>A0A926RZM5_9BACI</name>
<dbReference type="PANTHER" id="PTHR43649:SF11">
    <property type="entry name" value="ABC TRANSPORTER SUBSTRATE-BINDING PROTEIN YESO-RELATED"/>
    <property type="match status" value="1"/>
</dbReference>
<dbReference type="InterPro" id="IPR006059">
    <property type="entry name" value="SBP"/>
</dbReference>
<dbReference type="PANTHER" id="PTHR43649">
    <property type="entry name" value="ARABINOSE-BINDING PROTEIN-RELATED"/>
    <property type="match status" value="1"/>
</dbReference>
<dbReference type="CDD" id="cd13585">
    <property type="entry name" value="PBP2_TMBP_like"/>
    <property type="match status" value="1"/>
</dbReference>
<keyword evidence="1" id="KW-0732">Signal</keyword>
<feature type="chain" id="PRO_5038514060" evidence="1">
    <location>
        <begin position="22"/>
        <end position="434"/>
    </location>
</feature>
<evidence type="ECO:0000256" key="1">
    <source>
        <dbReference type="SAM" id="SignalP"/>
    </source>
</evidence>
<evidence type="ECO:0000313" key="2">
    <source>
        <dbReference type="EMBL" id="MBD1382412.1"/>
    </source>
</evidence>
<comment type="caution">
    <text evidence="2">The sequence shown here is derived from an EMBL/GenBank/DDBJ whole genome shotgun (WGS) entry which is preliminary data.</text>
</comment>
<evidence type="ECO:0000313" key="3">
    <source>
        <dbReference type="Proteomes" id="UP000626844"/>
    </source>
</evidence>